<evidence type="ECO:0000313" key="5">
    <source>
        <dbReference type="Proteomes" id="UP000503336"/>
    </source>
</evidence>
<gene>
    <name evidence="4" type="ORF">G5B40_12490</name>
</gene>
<dbReference type="RefSeq" id="WP_165099131.1">
    <property type="nucleotide sequence ID" value="NZ_CP049056.1"/>
</dbReference>
<dbReference type="KEGG" id="hdh:G5B40_12490"/>
<evidence type="ECO:0000259" key="3">
    <source>
        <dbReference type="Pfam" id="PF02608"/>
    </source>
</evidence>
<feature type="domain" description="ABC transporter substrate-binding protein PnrA-like" evidence="3">
    <location>
        <begin position="31"/>
        <end position="297"/>
    </location>
</feature>
<dbReference type="CDD" id="cd19963">
    <property type="entry name" value="PBP1_BMP-like"/>
    <property type="match status" value="1"/>
</dbReference>
<dbReference type="AlphaFoldDB" id="A0A7L5C230"/>
<feature type="chain" id="PRO_5029909761" evidence="2">
    <location>
        <begin position="26"/>
        <end position="360"/>
    </location>
</feature>
<dbReference type="InterPro" id="IPR003760">
    <property type="entry name" value="PnrA-like"/>
</dbReference>
<name>A0A7L5C230_9RHOB</name>
<dbReference type="GO" id="GO:0005886">
    <property type="term" value="C:plasma membrane"/>
    <property type="evidence" value="ECO:0007669"/>
    <property type="project" value="InterPro"/>
</dbReference>
<protein>
    <submittedName>
        <fullName evidence="4">BMP family ABC transporter substrate-binding protein</fullName>
    </submittedName>
</protein>
<dbReference type="PANTHER" id="PTHR43208">
    <property type="entry name" value="ABC TRANSPORTER SUBSTRATE-BINDING PROTEIN"/>
    <property type="match status" value="1"/>
</dbReference>
<dbReference type="EMBL" id="CP049056">
    <property type="protein sequence ID" value="QIE56204.1"/>
    <property type="molecule type" value="Genomic_DNA"/>
</dbReference>
<dbReference type="Gene3D" id="3.40.50.2300">
    <property type="match status" value="2"/>
</dbReference>
<reference evidence="4 5" key="1">
    <citation type="submission" date="2020-02" db="EMBL/GenBank/DDBJ databases">
        <title>complete genome sequence of Rhodobacteraceae bacterium.</title>
        <authorList>
            <person name="Park J."/>
            <person name="Kim Y.-S."/>
            <person name="Kim K.-H."/>
        </authorList>
    </citation>
    <scope>NUCLEOTIDE SEQUENCE [LARGE SCALE GENOMIC DNA]</scope>
    <source>
        <strain evidence="4 5">RR4-56</strain>
    </source>
</reference>
<dbReference type="Pfam" id="PF02608">
    <property type="entry name" value="Bmp"/>
    <property type="match status" value="1"/>
</dbReference>
<feature type="signal peptide" evidence="2">
    <location>
        <begin position="1"/>
        <end position="25"/>
    </location>
</feature>
<proteinExistence type="predicted"/>
<keyword evidence="5" id="KW-1185">Reference proteome</keyword>
<sequence>MNLIRVCVGAAAAMGLALGALATSAAEDPLKVGFVYVGPTGDFGWTHEHDLARQKIDEHFGDKVETTYVESVSEGPDAERVIRQMAQSGHDLIFTTSFGYMNPTVKVAKLFPDVKFEHATGFKRETNLSTYSARFYEGRHVIGLIAGKMTKTNTIGYIASFPIPEVVRGINAAYLAAKSVNPNVKFKIVWASTWFDPGKEADAANALIEQGADVIMQHTDSAAPMTIAEEKGVKAFGQASNMIKFGPTAQLTSIIDNWAPYYIERVQAVMDGTWESTDTWGGIKDGMVVLAPYNDNLPKDVVALAEYARLGIQLGKIHPFAGPINKQDGSEWLAAGETATDEDLLGMNFYVEGIEGALPN</sequence>
<keyword evidence="1 2" id="KW-0732">Signal</keyword>
<evidence type="ECO:0000256" key="1">
    <source>
        <dbReference type="ARBA" id="ARBA00022729"/>
    </source>
</evidence>
<dbReference type="InterPro" id="IPR052910">
    <property type="entry name" value="ABC-Purine-Binding"/>
</dbReference>
<evidence type="ECO:0000313" key="4">
    <source>
        <dbReference type="EMBL" id="QIE56204.1"/>
    </source>
</evidence>
<dbReference type="Proteomes" id="UP000503336">
    <property type="component" value="Chromosome"/>
</dbReference>
<accession>A0A7L5C230</accession>
<organism evidence="4 5">
    <name type="scientific">Pikeienuella piscinae</name>
    <dbReference type="NCBI Taxonomy" id="2748098"/>
    <lineage>
        <taxon>Bacteria</taxon>
        <taxon>Pseudomonadati</taxon>
        <taxon>Pseudomonadota</taxon>
        <taxon>Alphaproteobacteria</taxon>
        <taxon>Rhodobacterales</taxon>
        <taxon>Paracoccaceae</taxon>
        <taxon>Pikeienuella</taxon>
    </lineage>
</organism>
<evidence type="ECO:0000256" key="2">
    <source>
        <dbReference type="SAM" id="SignalP"/>
    </source>
</evidence>
<dbReference type="PANTHER" id="PTHR43208:SF1">
    <property type="entry name" value="ABC TRANSPORTER SUBSTRATE-BINDING PROTEIN"/>
    <property type="match status" value="1"/>
</dbReference>